<reference evidence="1" key="1">
    <citation type="journal article" date="2014" name="Front. Microbiol.">
        <title>High frequency of phylogenetically diverse reductive dehalogenase-homologous genes in deep subseafloor sedimentary metagenomes.</title>
        <authorList>
            <person name="Kawai M."/>
            <person name="Futagami T."/>
            <person name="Toyoda A."/>
            <person name="Takaki Y."/>
            <person name="Nishi S."/>
            <person name="Hori S."/>
            <person name="Arai W."/>
            <person name="Tsubouchi T."/>
            <person name="Morono Y."/>
            <person name="Uchiyama I."/>
            <person name="Ito T."/>
            <person name="Fujiyama A."/>
            <person name="Inagaki F."/>
            <person name="Takami H."/>
        </authorList>
    </citation>
    <scope>NUCLEOTIDE SEQUENCE</scope>
    <source>
        <strain evidence="1">Expedition CK06-06</strain>
    </source>
</reference>
<protein>
    <submittedName>
        <fullName evidence="1">Uncharacterized protein</fullName>
    </submittedName>
</protein>
<evidence type="ECO:0000313" key="1">
    <source>
        <dbReference type="EMBL" id="GAI05997.1"/>
    </source>
</evidence>
<gene>
    <name evidence="1" type="ORF">S06H3_10217</name>
</gene>
<comment type="caution">
    <text evidence="1">The sequence shown here is derived from an EMBL/GenBank/DDBJ whole genome shotgun (WGS) entry which is preliminary data.</text>
</comment>
<organism evidence="1">
    <name type="scientific">marine sediment metagenome</name>
    <dbReference type="NCBI Taxonomy" id="412755"/>
    <lineage>
        <taxon>unclassified sequences</taxon>
        <taxon>metagenomes</taxon>
        <taxon>ecological metagenomes</taxon>
    </lineage>
</organism>
<name>X1KG50_9ZZZZ</name>
<proteinExistence type="predicted"/>
<accession>X1KG50</accession>
<dbReference type="AlphaFoldDB" id="X1KG50"/>
<dbReference type="EMBL" id="BARV01004691">
    <property type="protein sequence ID" value="GAI05997.1"/>
    <property type="molecule type" value="Genomic_DNA"/>
</dbReference>
<sequence>MPTKAVDVVKKLSVSQVMVLDKNPARLYALIVKPGAEEVFLGMGIPAVVDRGIPLLSAGASYEINLTNPWHGSIHAVAKAGTPSLLITEW</sequence>